<protein>
    <submittedName>
        <fullName evidence="5">ADP-L-glycero-D-manno-heptose-6-epimerase</fullName>
        <ecNumber evidence="5">5.1.3.20</ecNumber>
    </submittedName>
</protein>
<dbReference type="AlphaFoldDB" id="A0A2Z4AF52"/>
<evidence type="ECO:0000256" key="2">
    <source>
        <dbReference type="ARBA" id="ARBA00023235"/>
    </source>
</evidence>
<dbReference type="InterPro" id="IPR011912">
    <property type="entry name" value="Heptose_epim"/>
</dbReference>
<dbReference type="Pfam" id="PF01370">
    <property type="entry name" value="Epimerase"/>
    <property type="match status" value="1"/>
</dbReference>
<dbReference type="GO" id="GO:0005975">
    <property type="term" value="P:carbohydrate metabolic process"/>
    <property type="evidence" value="ECO:0007669"/>
    <property type="project" value="InterPro"/>
</dbReference>
<organism evidence="5 6">
    <name type="scientific">Candidatus Moanibacter tarae</name>
    <dbReference type="NCBI Taxonomy" id="2200854"/>
    <lineage>
        <taxon>Bacteria</taxon>
        <taxon>Pseudomonadati</taxon>
        <taxon>Verrucomicrobiota</taxon>
        <taxon>Opitutia</taxon>
        <taxon>Puniceicoccales</taxon>
        <taxon>Puniceicoccales incertae sedis</taxon>
        <taxon>Candidatus Moanibacter</taxon>
    </lineage>
</organism>
<accession>A0A2Z4AF52</accession>
<dbReference type="EMBL" id="CP029803">
    <property type="protein sequence ID" value="AWT59598.1"/>
    <property type="molecule type" value="Genomic_DNA"/>
</dbReference>
<gene>
    <name evidence="5" type="primary">hldD</name>
    <name evidence="5" type="ORF">DF168_00790</name>
</gene>
<keyword evidence="1" id="KW-0521">NADP</keyword>
<dbReference type="PANTHER" id="PTHR43103:SF3">
    <property type="entry name" value="ADP-L-GLYCERO-D-MANNO-HEPTOSE-6-EPIMERASE"/>
    <property type="match status" value="1"/>
</dbReference>
<dbReference type="GO" id="GO:0008712">
    <property type="term" value="F:ADP-glyceromanno-heptose 6-epimerase activity"/>
    <property type="evidence" value="ECO:0007669"/>
    <property type="project" value="UniProtKB-EC"/>
</dbReference>
<keyword evidence="3" id="KW-0119">Carbohydrate metabolism</keyword>
<dbReference type="Gene3D" id="3.40.50.720">
    <property type="entry name" value="NAD(P)-binding Rossmann-like Domain"/>
    <property type="match status" value="1"/>
</dbReference>
<sequence length="331" mass="38323">MHNLEKGKILVTGGAGFIGSTIIWTLNQLGLENIVVTDLLGTDEKWRNLVPLQFSDYLESNQFRQLLMRDKHHLGDIRTVFHMEACANTAETDASYLIERNYEYSRLLAHWALKIDARYLYASSAATYGKEENNMADETEAIPDLRPLNMYAYSKQMFDLYARNNRMLNRITGLKFFNIFGPNENHKGEMRSVVHKAFQQISDTGTMKLFKSHRKEYDDGKQKRDFLYVKDAAKMILHLAESDAYGIYNIGSGEPHSWIDLVNPIFEEMGITPNIKFVEMPQRMRKNYQYYTQAKLEKLRSTGYKAAVTPLRGAVKETVRDYLIQDKRLGE</sequence>
<dbReference type="Gene3D" id="3.90.25.10">
    <property type="entry name" value="UDP-galactose 4-epimerase, domain 1"/>
    <property type="match status" value="1"/>
</dbReference>
<dbReference type="GO" id="GO:0050661">
    <property type="term" value="F:NADP binding"/>
    <property type="evidence" value="ECO:0007669"/>
    <property type="project" value="InterPro"/>
</dbReference>
<evidence type="ECO:0000256" key="1">
    <source>
        <dbReference type="ARBA" id="ARBA00022857"/>
    </source>
</evidence>
<name>A0A2Z4AF52_9BACT</name>
<dbReference type="PANTHER" id="PTHR43103">
    <property type="entry name" value="NUCLEOSIDE-DIPHOSPHATE-SUGAR EPIMERASE"/>
    <property type="match status" value="1"/>
</dbReference>
<dbReference type="EC" id="5.1.3.20" evidence="5"/>
<dbReference type="InterPro" id="IPR036291">
    <property type="entry name" value="NAD(P)-bd_dom_sf"/>
</dbReference>
<dbReference type="SUPFAM" id="SSF51735">
    <property type="entry name" value="NAD(P)-binding Rossmann-fold domains"/>
    <property type="match status" value="1"/>
</dbReference>
<evidence type="ECO:0000313" key="6">
    <source>
        <dbReference type="Proteomes" id="UP000247465"/>
    </source>
</evidence>
<feature type="domain" description="NAD-dependent epimerase/dehydratase" evidence="4">
    <location>
        <begin position="9"/>
        <end position="251"/>
    </location>
</feature>
<evidence type="ECO:0000313" key="5">
    <source>
        <dbReference type="EMBL" id="AWT59598.1"/>
    </source>
</evidence>
<proteinExistence type="predicted"/>
<evidence type="ECO:0000256" key="3">
    <source>
        <dbReference type="ARBA" id="ARBA00023277"/>
    </source>
</evidence>
<dbReference type="InterPro" id="IPR001509">
    <property type="entry name" value="Epimerase_deHydtase"/>
</dbReference>
<reference evidence="5 6" key="1">
    <citation type="submission" date="2018-06" db="EMBL/GenBank/DDBJ databases">
        <title>Draft Genome Sequence of a Novel Marine Bacterium Related to the Verrucomicrobia.</title>
        <authorList>
            <person name="Vosseberg J."/>
            <person name="Martijn J."/>
            <person name="Ettema T.J.G."/>
        </authorList>
    </citation>
    <scope>NUCLEOTIDE SEQUENCE [LARGE SCALE GENOMIC DNA]</scope>
    <source>
        <strain evidence="5">TARA_B100001123</strain>
    </source>
</reference>
<dbReference type="NCBIfam" id="TIGR02197">
    <property type="entry name" value="heptose_epim"/>
    <property type="match status" value="1"/>
</dbReference>
<evidence type="ECO:0000259" key="4">
    <source>
        <dbReference type="Pfam" id="PF01370"/>
    </source>
</evidence>
<dbReference type="KEGG" id="mtar:DF168_00790"/>
<dbReference type="Proteomes" id="UP000247465">
    <property type="component" value="Chromosome"/>
</dbReference>
<keyword evidence="2 5" id="KW-0413">Isomerase</keyword>